<organism evidence="1 2">
    <name type="scientific">Hyphomicrobium facile</name>
    <dbReference type="NCBI Taxonomy" id="51670"/>
    <lineage>
        <taxon>Bacteria</taxon>
        <taxon>Pseudomonadati</taxon>
        <taxon>Pseudomonadota</taxon>
        <taxon>Alphaproteobacteria</taxon>
        <taxon>Hyphomicrobiales</taxon>
        <taxon>Hyphomicrobiaceae</taxon>
        <taxon>Hyphomicrobium</taxon>
    </lineage>
</organism>
<proteinExistence type="predicted"/>
<gene>
    <name evidence="1" type="ORF">SAMN04488557_1874</name>
</gene>
<accession>A0A1I7NEY4</accession>
<dbReference type="STRING" id="51670.SAMN04488557_1874"/>
<dbReference type="AlphaFoldDB" id="A0A1I7NEY4"/>
<protein>
    <submittedName>
        <fullName evidence="1">Uncharacterized protein</fullName>
    </submittedName>
</protein>
<dbReference type="Proteomes" id="UP000199423">
    <property type="component" value="Unassembled WGS sequence"/>
</dbReference>
<evidence type="ECO:0000313" key="2">
    <source>
        <dbReference type="Proteomes" id="UP000199423"/>
    </source>
</evidence>
<dbReference type="EMBL" id="FPCH01000002">
    <property type="protein sequence ID" value="SFV33200.1"/>
    <property type="molecule type" value="Genomic_DNA"/>
</dbReference>
<evidence type="ECO:0000313" key="1">
    <source>
        <dbReference type="EMBL" id="SFV33200.1"/>
    </source>
</evidence>
<keyword evidence="2" id="KW-1185">Reference proteome</keyword>
<name>A0A1I7NEY4_9HYPH</name>
<reference evidence="2" key="1">
    <citation type="submission" date="2016-10" db="EMBL/GenBank/DDBJ databases">
        <authorList>
            <person name="Varghese N."/>
            <person name="Submissions S."/>
        </authorList>
    </citation>
    <scope>NUCLEOTIDE SEQUENCE [LARGE SCALE GENOMIC DNA]</scope>
    <source>
        <strain evidence="2">DSM 1565</strain>
    </source>
</reference>
<sequence length="161" mass="17749">MRCKWHNSLRARSGRALTRCISAIVLALILPAAVIAGPLRFCVGENGHRAIEIAHANDFTHAKPAQATPAVKRSAALEDVRSTQHVTGPHCQDKLLLPVVAKSKARCVRRPSVEPVVVRDFRARFSSSTQRQAHLASRLAAVHLRKHDPRLDTLRTVVLLN</sequence>